<sequence>MKTWETATQSIRDQIDEIEQPYRDKVKNLAIDRFPEDIQAIARKPPTERTPADEPIVYLVQRQIQAEYDRLNNAIKAADKDRLVELRRQLKTHDKLKPKPLPTAMGATDQGAIAPPTVLPKRPDEAIEPGFPTILQESAAEISRDAVATTAPTTGRRTTLAMWLTDPANPLSTRVITNRIWQSHFGRGLAENTSDFGKLGKPPTHPRLLDWMTATFVENGWSL</sequence>
<dbReference type="Pfam" id="PF07587">
    <property type="entry name" value="PSD1"/>
    <property type="match status" value="1"/>
</dbReference>
<evidence type="ECO:0000313" key="4">
    <source>
        <dbReference type="Proteomes" id="UP000011991"/>
    </source>
</evidence>
<evidence type="ECO:0000313" key="3">
    <source>
        <dbReference type="EMBL" id="EMI20042.1"/>
    </source>
</evidence>
<feature type="region of interest" description="Disordered" evidence="1">
    <location>
        <begin position="96"/>
        <end position="119"/>
    </location>
</feature>
<name>M5RXA6_9BACT</name>
<dbReference type="Proteomes" id="UP000011991">
    <property type="component" value="Unassembled WGS sequence"/>
</dbReference>
<comment type="caution">
    <text evidence="3">The sequence shown here is derived from an EMBL/GenBank/DDBJ whole genome shotgun (WGS) entry which is preliminary data.</text>
</comment>
<feature type="non-terminal residue" evidence="3">
    <location>
        <position position="223"/>
    </location>
</feature>
<keyword evidence="4" id="KW-1185">Reference proteome</keyword>
<dbReference type="PANTHER" id="PTHR35889:SF3">
    <property type="entry name" value="F-BOX DOMAIN-CONTAINING PROTEIN"/>
    <property type="match status" value="1"/>
</dbReference>
<dbReference type="InterPro" id="IPR022655">
    <property type="entry name" value="DUF1553"/>
</dbReference>
<protein>
    <submittedName>
        <fullName evidence="3">Protein containing DUF1549</fullName>
    </submittedName>
</protein>
<dbReference type="EMBL" id="ANOG01000435">
    <property type="protein sequence ID" value="EMI20042.1"/>
    <property type="molecule type" value="Genomic_DNA"/>
</dbReference>
<evidence type="ECO:0000259" key="2">
    <source>
        <dbReference type="Pfam" id="PF07587"/>
    </source>
</evidence>
<gene>
    <name evidence="3" type="ORF">RMSM_03031</name>
</gene>
<proteinExistence type="predicted"/>
<dbReference type="AlphaFoldDB" id="M5RXA6"/>
<accession>M5RXA6</accession>
<reference evidence="3 4" key="1">
    <citation type="journal article" date="2013" name="Mar. Genomics">
        <title>Expression of sulfatases in Rhodopirellula baltica and the diversity of sulfatases in the genus Rhodopirellula.</title>
        <authorList>
            <person name="Wegner C.E."/>
            <person name="Richter-Heitmann T."/>
            <person name="Klindworth A."/>
            <person name="Klockow C."/>
            <person name="Richter M."/>
            <person name="Achstetter T."/>
            <person name="Glockner F.O."/>
            <person name="Harder J."/>
        </authorList>
    </citation>
    <scope>NUCLEOTIDE SEQUENCE [LARGE SCALE GENOMIC DNA]</scope>
    <source>
        <strain evidence="3 4">SM1</strain>
    </source>
</reference>
<feature type="domain" description="DUF1553" evidence="2">
    <location>
        <begin position="156"/>
        <end position="223"/>
    </location>
</feature>
<evidence type="ECO:0000256" key="1">
    <source>
        <dbReference type="SAM" id="MobiDB-lite"/>
    </source>
</evidence>
<dbReference type="PANTHER" id="PTHR35889">
    <property type="entry name" value="CYCLOINULO-OLIGOSACCHARIDE FRUCTANOTRANSFERASE-RELATED"/>
    <property type="match status" value="1"/>
</dbReference>
<organism evidence="3 4">
    <name type="scientific">Rhodopirellula maiorica SM1</name>
    <dbReference type="NCBI Taxonomy" id="1265738"/>
    <lineage>
        <taxon>Bacteria</taxon>
        <taxon>Pseudomonadati</taxon>
        <taxon>Planctomycetota</taxon>
        <taxon>Planctomycetia</taxon>
        <taxon>Pirellulales</taxon>
        <taxon>Pirellulaceae</taxon>
        <taxon>Novipirellula</taxon>
    </lineage>
</organism>